<organism evidence="3 4">
    <name type="scientific">Aliiglaciecola lipolytica E3</name>
    <dbReference type="NCBI Taxonomy" id="1127673"/>
    <lineage>
        <taxon>Bacteria</taxon>
        <taxon>Pseudomonadati</taxon>
        <taxon>Pseudomonadota</taxon>
        <taxon>Gammaproteobacteria</taxon>
        <taxon>Alteromonadales</taxon>
        <taxon>Alteromonadaceae</taxon>
        <taxon>Aliiglaciecola</taxon>
    </lineage>
</organism>
<protein>
    <recommendedName>
        <fullName evidence="2">Ice-binding protein C-terminal domain-containing protein</fullName>
    </recommendedName>
</protein>
<dbReference type="AlphaFoldDB" id="K6Y9S9"/>
<keyword evidence="4" id="KW-1185">Reference proteome</keyword>
<feature type="domain" description="Ice-binding protein C-terminal" evidence="2">
    <location>
        <begin position="38"/>
        <end position="61"/>
    </location>
</feature>
<keyword evidence="1" id="KW-0472">Membrane</keyword>
<comment type="caution">
    <text evidence="3">The sequence shown here is derived from an EMBL/GenBank/DDBJ whole genome shotgun (WGS) entry which is preliminary data.</text>
</comment>
<keyword evidence="1" id="KW-0812">Transmembrane</keyword>
<dbReference type="Proteomes" id="UP000006334">
    <property type="component" value="Unassembled WGS sequence"/>
</dbReference>
<dbReference type="NCBIfam" id="TIGR02595">
    <property type="entry name" value="PEP_CTERM"/>
    <property type="match status" value="1"/>
</dbReference>
<name>K6Y9S9_9ALTE</name>
<dbReference type="InterPro" id="IPR013424">
    <property type="entry name" value="Ice-binding_C"/>
</dbReference>
<evidence type="ECO:0000259" key="2">
    <source>
        <dbReference type="Pfam" id="PF07589"/>
    </source>
</evidence>
<evidence type="ECO:0000313" key="3">
    <source>
        <dbReference type="EMBL" id="GAC13403.1"/>
    </source>
</evidence>
<proteinExistence type="predicted"/>
<feature type="transmembrane region" description="Helical" evidence="1">
    <location>
        <begin position="42"/>
        <end position="59"/>
    </location>
</feature>
<gene>
    <name evidence="3" type="ORF">GLIP_0757</name>
</gene>
<keyword evidence="1" id="KW-1133">Transmembrane helix</keyword>
<dbReference type="RefSeq" id="WP_008843223.1">
    <property type="nucleotide sequence ID" value="NZ_BAEN01000020.1"/>
</dbReference>
<accession>K6Y9S9</accession>
<evidence type="ECO:0000256" key="1">
    <source>
        <dbReference type="SAM" id="Phobius"/>
    </source>
</evidence>
<reference evidence="3 4" key="1">
    <citation type="journal article" date="2017" name="Antonie Van Leeuwenhoek">
        <title>Rhizobium rhizosphaerae sp. nov., a novel species isolated from rice rhizosphere.</title>
        <authorList>
            <person name="Zhao J.J."/>
            <person name="Zhang J."/>
            <person name="Zhang R.J."/>
            <person name="Zhang C.W."/>
            <person name="Yin H.Q."/>
            <person name="Zhang X.X."/>
        </authorList>
    </citation>
    <scope>NUCLEOTIDE SEQUENCE [LARGE SCALE GENOMIC DNA]</scope>
    <source>
        <strain evidence="3 4">E3</strain>
    </source>
</reference>
<dbReference type="EMBL" id="BAEN01000020">
    <property type="protein sequence ID" value="GAC13403.1"/>
    <property type="molecule type" value="Genomic_DNA"/>
</dbReference>
<sequence length="62" mass="6712">MGTSGESHCAILTAQVWHCFTIGLAGKAQVDNPDPNDIPEPSLLAILGVGLIILGRRQFRRR</sequence>
<evidence type="ECO:0000313" key="4">
    <source>
        <dbReference type="Proteomes" id="UP000006334"/>
    </source>
</evidence>
<dbReference type="Pfam" id="PF07589">
    <property type="entry name" value="PEP-CTERM"/>
    <property type="match status" value="1"/>
</dbReference>